<dbReference type="InterPro" id="IPR058348">
    <property type="entry name" value="DUF8035"/>
</dbReference>
<feature type="compositionally biased region" description="Basic and acidic residues" evidence="1">
    <location>
        <begin position="278"/>
        <end position="289"/>
    </location>
</feature>
<feature type="region of interest" description="Disordered" evidence="1">
    <location>
        <begin position="507"/>
        <end position="535"/>
    </location>
</feature>
<feature type="region of interest" description="Disordered" evidence="1">
    <location>
        <begin position="254"/>
        <end position="289"/>
    </location>
</feature>
<comment type="caution">
    <text evidence="3">The sequence shown here is derived from an EMBL/GenBank/DDBJ whole genome shotgun (WGS) entry which is preliminary data.</text>
</comment>
<protein>
    <recommendedName>
        <fullName evidence="2">DUF8035 domain-containing protein</fullName>
    </recommendedName>
</protein>
<evidence type="ECO:0000313" key="4">
    <source>
        <dbReference type="Proteomes" id="UP001201980"/>
    </source>
</evidence>
<feature type="compositionally biased region" description="Basic residues" evidence="1">
    <location>
        <begin position="256"/>
        <end position="277"/>
    </location>
</feature>
<feature type="region of interest" description="Disordered" evidence="1">
    <location>
        <begin position="1"/>
        <end position="99"/>
    </location>
</feature>
<reference evidence="3" key="1">
    <citation type="submission" date="2022-07" db="EMBL/GenBank/DDBJ databases">
        <title>Draft genome sequence of Zalerion maritima ATCC 34329, a (micro)plastics degrading marine fungus.</title>
        <authorList>
            <person name="Paco A."/>
            <person name="Goncalves M.F.M."/>
            <person name="Rocha-Santos T.A.P."/>
            <person name="Alves A."/>
        </authorList>
    </citation>
    <scope>NUCLEOTIDE SEQUENCE</scope>
    <source>
        <strain evidence="3">ATCC 34329</strain>
    </source>
</reference>
<organism evidence="3 4">
    <name type="scientific">Zalerion maritima</name>
    <dbReference type="NCBI Taxonomy" id="339359"/>
    <lineage>
        <taxon>Eukaryota</taxon>
        <taxon>Fungi</taxon>
        <taxon>Dikarya</taxon>
        <taxon>Ascomycota</taxon>
        <taxon>Pezizomycotina</taxon>
        <taxon>Sordariomycetes</taxon>
        <taxon>Lulworthiomycetidae</taxon>
        <taxon>Lulworthiales</taxon>
        <taxon>Lulworthiaceae</taxon>
        <taxon>Zalerion</taxon>
    </lineage>
</organism>
<dbReference type="AlphaFoldDB" id="A0AAD5WMC6"/>
<feature type="compositionally biased region" description="Basic and acidic residues" evidence="1">
    <location>
        <begin position="37"/>
        <end position="55"/>
    </location>
</feature>
<evidence type="ECO:0000313" key="3">
    <source>
        <dbReference type="EMBL" id="KAJ2892871.1"/>
    </source>
</evidence>
<accession>A0AAD5WMC6</accession>
<sequence length="552" mass="64889">MSRYRDEYYISRDRRGAPEVDVSVSESSSRSRTPAFIKREEPRDMDMVLRSRKVEQGYSRRRSPSPVRYEERRPARVERSPSPVMRGARSRSRPPVEQRVRLVDRARSVSPDNGRVRIVGRERSIEAERCRTRIDIEETCNHKERSPSPPPPPKTIQGPLIERDVVTHWTDVDHRKRECTPSPPPMPKKIQGPTIEREVVTHWRDVDHGMIRACSPTPPPPPRRVQHETDIDIDIDHRHGRHGRHHTDVDVDIHHSHSRSAGRHRSQSRGPIRHRSMERRAPPHYHDDTEVDVRIDHDRYRFESDGRHRSHSAAPLRSPSPSYSEEADYITSRIDSRGRMGEAYSGHTKDWTIVDVPPGTEKVRMNGVGGGSAEVEWSRYSGVRRSKFIAERGEVEPTPRSSGSALVVADSAERERDHNVSVQIYDKHSHGREERVKSDMWTEITKDLVCKEAIERMGYEYEETEWFYYIMEYLKYEDVLEIVNMSDRIRDSRRRRARDIEYERDHSHHIDISANHSHSHGRPEYRDTRDRRRDPYHANDRDLYIDRRAFQF</sequence>
<feature type="compositionally biased region" description="Low complexity" evidence="1">
    <location>
        <begin position="19"/>
        <end position="32"/>
    </location>
</feature>
<dbReference type="Pfam" id="PF26118">
    <property type="entry name" value="DUF8035"/>
    <property type="match status" value="1"/>
</dbReference>
<dbReference type="Proteomes" id="UP001201980">
    <property type="component" value="Unassembled WGS sequence"/>
</dbReference>
<name>A0AAD5WMC6_9PEZI</name>
<feature type="compositionally biased region" description="Basic and acidic residues" evidence="1">
    <location>
        <begin position="1"/>
        <end position="18"/>
    </location>
</feature>
<feature type="compositionally biased region" description="Basic and acidic residues" evidence="1">
    <location>
        <begin position="68"/>
        <end position="79"/>
    </location>
</feature>
<evidence type="ECO:0000256" key="1">
    <source>
        <dbReference type="SAM" id="MobiDB-lite"/>
    </source>
</evidence>
<feature type="compositionally biased region" description="Basic and acidic residues" evidence="1">
    <location>
        <begin position="521"/>
        <end position="535"/>
    </location>
</feature>
<gene>
    <name evidence="3" type="ORF">MKZ38_009273</name>
</gene>
<feature type="domain" description="DUF8035" evidence="2">
    <location>
        <begin position="439"/>
        <end position="491"/>
    </location>
</feature>
<proteinExistence type="predicted"/>
<evidence type="ECO:0000259" key="2">
    <source>
        <dbReference type="Pfam" id="PF26118"/>
    </source>
</evidence>
<dbReference type="EMBL" id="JAKWBI020000705">
    <property type="protein sequence ID" value="KAJ2892871.1"/>
    <property type="molecule type" value="Genomic_DNA"/>
</dbReference>
<keyword evidence="4" id="KW-1185">Reference proteome</keyword>
<feature type="region of interest" description="Disordered" evidence="1">
    <location>
        <begin position="303"/>
        <end position="327"/>
    </location>
</feature>